<keyword evidence="3" id="KW-1185">Reference proteome</keyword>
<sequence>MVFGKEEDVVVDRFDVAVVEQLKTMDRLLLLQGEIERNEKVIEQLEQLKEEAEKLRKLKEDIAKMKEELAEIQSIFETQTEEAIKSFHLQESI</sequence>
<feature type="coiled-coil region" evidence="1">
    <location>
        <begin position="28"/>
        <end position="82"/>
    </location>
</feature>
<organism evidence="2 3">
    <name type="scientific">Sutcliffiella horikoshii</name>
    <dbReference type="NCBI Taxonomy" id="79883"/>
    <lineage>
        <taxon>Bacteria</taxon>
        <taxon>Bacillati</taxon>
        <taxon>Bacillota</taxon>
        <taxon>Bacilli</taxon>
        <taxon>Bacillales</taxon>
        <taxon>Bacillaceae</taxon>
        <taxon>Sutcliffiella</taxon>
    </lineage>
</organism>
<evidence type="ECO:0000313" key="3">
    <source>
        <dbReference type="Proteomes" id="UP000195573"/>
    </source>
</evidence>
<proteinExistence type="predicted"/>
<dbReference type="Proteomes" id="UP000195573">
    <property type="component" value="Chromosome"/>
</dbReference>
<dbReference type="EMBL" id="CP020880">
    <property type="protein sequence ID" value="ART78544.1"/>
    <property type="molecule type" value="Genomic_DNA"/>
</dbReference>
<evidence type="ECO:0000313" key="2">
    <source>
        <dbReference type="EMBL" id="ART78544.1"/>
    </source>
</evidence>
<name>A0ABM6KPT9_9BACI</name>
<gene>
    <name evidence="2" type="ORF">B4U37_05230</name>
</gene>
<evidence type="ECO:0000256" key="1">
    <source>
        <dbReference type="SAM" id="Coils"/>
    </source>
</evidence>
<keyword evidence="1" id="KW-0175">Coiled coil</keyword>
<reference evidence="2 3" key="1">
    <citation type="submission" date="2017-04" db="EMBL/GenBank/DDBJ databases">
        <title>Complete Genome Sequence of the Bacillus horikoshii 20a strain from Cuatro Cienegas, Coahuila, Mexico.</title>
        <authorList>
            <person name="Zarza E."/>
            <person name="Alcaraz L.D."/>
            <person name="Aguilar-Salinas B."/>
            <person name="Islas A."/>
            <person name="Olmedo-Alvarez G."/>
        </authorList>
    </citation>
    <scope>NUCLEOTIDE SEQUENCE [LARGE SCALE GENOMIC DNA]</scope>
    <source>
        <strain evidence="2 3">20a</strain>
    </source>
</reference>
<dbReference type="InterPro" id="IPR025572">
    <property type="entry name" value="YgaB"/>
</dbReference>
<protein>
    <submittedName>
        <fullName evidence="2">Uncharacterized protein</fullName>
    </submittedName>
</protein>
<accession>A0ABM6KPT9</accession>
<dbReference type="Pfam" id="PF14182">
    <property type="entry name" value="YgaB"/>
    <property type="match status" value="1"/>
</dbReference>